<gene>
    <name evidence="3" type="primary">NUDT14_2</name>
    <name evidence="3" type="ORF">Zm00014a_010299</name>
</gene>
<comment type="caution">
    <text evidence="3">The sequence shown here is derived from an EMBL/GenBank/DDBJ whole genome shotgun (WGS) entry which is preliminary data.</text>
</comment>
<evidence type="ECO:0000259" key="2">
    <source>
        <dbReference type="Pfam" id="PF16719"/>
    </source>
</evidence>
<dbReference type="InterPro" id="IPR032001">
    <property type="entry name" value="SAWADEE_dom"/>
</dbReference>
<dbReference type="InterPro" id="IPR015797">
    <property type="entry name" value="NUDIX_hydrolase-like_dom_sf"/>
</dbReference>
<organism evidence="3">
    <name type="scientific">Zea mays</name>
    <name type="common">Maize</name>
    <dbReference type="NCBI Taxonomy" id="4577"/>
    <lineage>
        <taxon>Eukaryota</taxon>
        <taxon>Viridiplantae</taxon>
        <taxon>Streptophyta</taxon>
        <taxon>Embryophyta</taxon>
        <taxon>Tracheophyta</taxon>
        <taxon>Spermatophyta</taxon>
        <taxon>Magnoliopsida</taxon>
        <taxon>Liliopsida</taxon>
        <taxon>Poales</taxon>
        <taxon>Poaceae</taxon>
        <taxon>PACMAD clade</taxon>
        <taxon>Panicoideae</taxon>
        <taxon>Andropogonodae</taxon>
        <taxon>Andropogoneae</taxon>
        <taxon>Tripsacinae</taxon>
        <taxon>Zea</taxon>
    </lineage>
</organism>
<dbReference type="GO" id="GO:0003682">
    <property type="term" value="F:chromatin binding"/>
    <property type="evidence" value="ECO:0007669"/>
    <property type="project" value="InterPro"/>
</dbReference>
<dbReference type="PANTHER" id="PTHR36384:SF1">
    <property type="entry name" value="SAWADEE PROTEIN"/>
    <property type="match status" value="1"/>
</dbReference>
<dbReference type="Proteomes" id="UP000251960">
    <property type="component" value="Chromosome 3"/>
</dbReference>
<dbReference type="EMBL" id="NCVQ01000004">
    <property type="protein sequence ID" value="PWZ34544.1"/>
    <property type="molecule type" value="Genomic_DNA"/>
</dbReference>
<dbReference type="GO" id="GO:0016787">
    <property type="term" value="F:hydrolase activity"/>
    <property type="evidence" value="ECO:0007669"/>
    <property type="project" value="UniProtKB-KW"/>
</dbReference>
<evidence type="ECO:0000313" key="3">
    <source>
        <dbReference type="EMBL" id="PWZ34544.1"/>
    </source>
</evidence>
<sequence length="291" mass="31541">MGCHTNSQQVKDGGISLCKEKHVPASTSKWALSLTTPARGRQQRVVPGIVFARGPAVAVLILLESNGETYAVLTEQVRVPIGKFMLELPAGMLDDEKGDFVGTAVHEVEEETGIKLNIEDMVDLMTLLDPTTGGRMLPSPQDECYDPATLAASSVWDVAKLRARFCVPSTPLEDTQCCDLHAGVRLCVSCSLDDVNLKFYDAVLDSWSDGPHTGSMEETGIERVCCVQSSPVQDPVLIEFLDGVTKLVGDANGETMSQEIRAGSRRRRPCKHATGISTEIWVQQVGKQQAV</sequence>
<dbReference type="Pfam" id="PF00293">
    <property type="entry name" value="NUDIX"/>
    <property type="match status" value="1"/>
</dbReference>
<dbReference type="Pfam" id="PF16719">
    <property type="entry name" value="SAWADEE"/>
    <property type="match status" value="1"/>
</dbReference>
<dbReference type="Gene3D" id="3.90.79.10">
    <property type="entry name" value="Nucleoside Triphosphate Pyrophosphohydrolase"/>
    <property type="match status" value="1"/>
</dbReference>
<protein>
    <submittedName>
        <fullName evidence="3">Nudix hydrolase 14, chloroplastic</fullName>
    </submittedName>
</protein>
<accession>A0A3L6FMU5</accession>
<proteinExistence type="predicted"/>
<keyword evidence="3" id="KW-0378">Hydrolase</keyword>
<reference evidence="3" key="1">
    <citation type="journal article" date="2018" name="Nat. Genet.">
        <title>Extensive intraspecific gene order and gene structural variations between Mo17 and other maize genomes.</title>
        <authorList>
            <person name="Sun S."/>
            <person name="Zhou Y."/>
            <person name="Chen J."/>
            <person name="Shi J."/>
            <person name="Zhao H."/>
            <person name="Zhao H."/>
            <person name="Song W."/>
            <person name="Zhang M."/>
            <person name="Cui Y."/>
            <person name="Dong X."/>
            <person name="Liu H."/>
            <person name="Ma X."/>
            <person name="Jiao Y."/>
            <person name="Wang B."/>
            <person name="Wei X."/>
            <person name="Stein J.C."/>
            <person name="Glaubitz J.C."/>
            <person name="Lu F."/>
            <person name="Yu G."/>
            <person name="Liang C."/>
            <person name="Fengler K."/>
            <person name="Li B."/>
            <person name="Rafalski A."/>
            <person name="Schnable P.S."/>
            <person name="Ware D.H."/>
            <person name="Buckler E.S."/>
            <person name="Lai J."/>
        </authorList>
    </citation>
    <scope>NUCLEOTIDE SEQUENCE [LARGE SCALE GENOMIC DNA]</scope>
    <source>
        <tissue evidence="3">Seedling</tissue>
    </source>
</reference>
<feature type="domain" description="Nudix hydrolase" evidence="1">
    <location>
        <begin position="53"/>
        <end position="130"/>
    </location>
</feature>
<dbReference type="SUPFAM" id="SSF55811">
    <property type="entry name" value="Nudix"/>
    <property type="match status" value="1"/>
</dbReference>
<dbReference type="ExpressionAtlas" id="A0A3L6FMU5">
    <property type="expression patterns" value="baseline"/>
</dbReference>
<name>A0A3L6FMU5_MAIZE</name>
<dbReference type="InterPro" id="IPR000086">
    <property type="entry name" value="NUDIX_hydrolase_dom"/>
</dbReference>
<dbReference type="PANTHER" id="PTHR36384">
    <property type="entry name" value="SAWADEE PROTEIN"/>
    <property type="match status" value="1"/>
</dbReference>
<dbReference type="CDD" id="cd03424">
    <property type="entry name" value="NUDIX_ADPRase_Nudt5_UGPPase_Nudt14"/>
    <property type="match status" value="1"/>
</dbReference>
<evidence type="ECO:0000259" key="1">
    <source>
        <dbReference type="Pfam" id="PF00293"/>
    </source>
</evidence>
<dbReference type="AlphaFoldDB" id="A0A3L6FMU5"/>
<feature type="domain" description="SAWADEE" evidence="2">
    <location>
        <begin position="147"/>
        <end position="214"/>
    </location>
</feature>